<protein>
    <submittedName>
        <fullName evidence="1">Uncharacterized protein</fullName>
    </submittedName>
</protein>
<evidence type="ECO:0000313" key="2">
    <source>
        <dbReference type="Proteomes" id="UP001219525"/>
    </source>
</evidence>
<organism evidence="1 2">
    <name type="scientific">Mycena pura</name>
    <dbReference type="NCBI Taxonomy" id="153505"/>
    <lineage>
        <taxon>Eukaryota</taxon>
        <taxon>Fungi</taxon>
        <taxon>Dikarya</taxon>
        <taxon>Basidiomycota</taxon>
        <taxon>Agaricomycotina</taxon>
        <taxon>Agaricomycetes</taxon>
        <taxon>Agaricomycetidae</taxon>
        <taxon>Agaricales</taxon>
        <taxon>Marasmiineae</taxon>
        <taxon>Mycenaceae</taxon>
        <taxon>Mycena</taxon>
    </lineage>
</organism>
<dbReference type="EMBL" id="JARJCW010000085">
    <property type="protein sequence ID" value="KAJ7196195.1"/>
    <property type="molecule type" value="Genomic_DNA"/>
</dbReference>
<reference evidence="1" key="1">
    <citation type="submission" date="2023-03" db="EMBL/GenBank/DDBJ databases">
        <title>Massive genome expansion in bonnet fungi (Mycena s.s.) driven by repeated elements and novel gene families across ecological guilds.</title>
        <authorList>
            <consortium name="Lawrence Berkeley National Laboratory"/>
            <person name="Harder C.B."/>
            <person name="Miyauchi S."/>
            <person name="Viragh M."/>
            <person name="Kuo A."/>
            <person name="Thoen E."/>
            <person name="Andreopoulos B."/>
            <person name="Lu D."/>
            <person name="Skrede I."/>
            <person name="Drula E."/>
            <person name="Henrissat B."/>
            <person name="Morin E."/>
            <person name="Kohler A."/>
            <person name="Barry K."/>
            <person name="LaButti K."/>
            <person name="Morin E."/>
            <person name="Salamov A."/>
            <person name="Lipzen A."/>
            <person name="Mereny Z."/>
            <person name="Hegedus B."/>
            <person name="Baldrian P."/>
            <person name="Stursova M."/>
            <person name="Weitz H."/>
            <person name="Taylor A."/>
            <person name="Grigoriev I.V."/>
            <person name="Nagy L.G."/>
            <person name="Martin F."/>
            <person name="Kauserud H."/>
        </authorList>
    </citation>
    <scope>NUCLEOTIDE SEQUENCE</scope>
    <source>
        <strain evidence="1">9144</strain>
    </source>
</reference>
<dbReference type="Proteomes" id="UP001219525">
    <property type="component" value="Unassembled WGS sequence"/>
</dbReference>
<sequence>MYVLRDIRMNVHGGLGFEEEGAVMTAGELEEAEAFAHWPAGSDGDKGSLIRESLRTVRAGNLPPARGRSNGIFPEKDSHAVAVDAFVPIWRERAGSSAYINGNGVALFFREYTIERPLAGGKFPARCPYLHRFPPANERTPPPLPIPRPSLPPLLPRSQAHSMFVGCSSKRIDRLCHLPAPLYSYRSRTPVSAGEFYLQMSPRSRPMAVRCAHIGTNAFNVEDCKAPEEGDAYSAHAADDSSAGSADTCTLTAIIELVDKAGHGERIFGRTTGTRIKEKGDSIELRAAAGGPGVIDIIPGRVFHTIDTRIPPSPGSSANKRENRTNRPTRLRDLIVLIQLQW</sequence>
<gene>
    <name evidence="1" type="ORF">GGX14DRAFT_673380</name>
</gene>
<evidence type="ECO:0000313" key="1">
    <source>
        <dbReference type="EMBL" id="KAJ7196195.1"/>
    </source>
</evidence>
<comment type="caution">
    <text evidence="1">The sequence shown here is derived from an EMBL/GenBank/DDBJ whole genome shotgun (WGS) entry which is preliminary data.</text>
</comment>
<proteinExistence type="predicted"/>
<accession>A0AAD6UZR6</accession>
<dbReference type="AlphaFoldDB" id="A0AAD6UZR6"/>
<name>A0AAD6UZR6_9AGAR</name>
<keyword evidence="2" id="KW-1185">Reference proteome</keyword>